<evidence type="ECO:0000313" key="1">
    <source>
        <dbReference type="EMBL" id="ADU79202.1"/>
    </source>
</evidence>
<name>E9NIH6_9CAUD</name>
<gene>
    <name evidence="1" type="ORF">EcP1_gp51</name>
</gene>
<dbReference type="Proteomes" id="UP000007263">
    <property type="component" value="Segment"/>
</dbReference>
<protein>
    <submittedName>
        <fullName evidence="1">Uncharacterized protein</fullName>
    </submittedName>
</protein>
<dbReference type="GeneID" id="14006830"/>
<proteinExistence type="predicted"/>
<reference evidence="1 2" key="1">
    <citation type="submission" date="2010-11" db="EMBL/GenBank/DDBJ databases">
        <title>Complete nucleotide sequence of the bacteriophage EcP1, a new member of the N4-like viruses.</title>
        <authorList>
            <person name="Zhu J."/>
            <person name="Rao X."/>
            <person name="Tan Y."/>
            <person name="Hu Z."/>
            <person name="Xiong K."/>
            <person name="Chen Z."/>
            <person name="Li S."/>
            <person name="Yang J."/>
            <person name="Jin X."/>
            <person name="Chen Y."/>
            <person name="Hu F."/>
        </authorList>
    </citation>
    <scope>NUCLEOTIDE SEQUENCE [LARGE SCALE GENOMIC DNA]</scope>
</reference>
<organism evidence="1 2">
    <name type="scientific">Enterobacter phage EcP1</name>
    <dbReference type="NCBI Taxonomy" id="942016"/>
    <lineage>
        <taxon>Viruses</taxon>
        <taxon>Duplodnaviria</taxon>
        <taxon>Heunggongvirae</taxon>
        <taxon>Uroviricota</taxon>
        <taxon>Caudoviricetes</taxon>
        <taxon>Schitoviridae</taxon>
        <taxon>Eceepunavirus</taxon>
        <taxon>Eceepunavirus EcP1</taxon>
    </lineage>
</organism>
<sequence>MAEITWRNINTPDFTPVARLQESGANLINLGMGTINNTLGQYRDMQNINFNTQKERNTGNAINQLVSLGSLGDYDAAVQSGQFSPEQLQERFGAAVDTNAIAKQLSARRGDLIRDESGELSLAQAQREQAAQPLRDEILKYIAAGDMQSAANVYAANSDKLTGSTDLASMFMNQRNQDRQFALDNQRLALARAASNKKDSPSASAMKSAKTDAFGQYVQERWNQDIAAGRDPNERKSEFLKVANQYGIDAKDATSKIGDVENLFAKNMDIPAQAYEQVIKPIEGMIDDLSTAKDNQLKKDLNTLGVSSSAYEAVNLGGKNSDIKTKGDLINGLFNEGIFDNDKADIRNAAEAVLKENPNLSLDGVSHILKNSAQQGGIYFGNDVIKIDKDLAVQQAKQAKDIQSNPATMNRIKELENINNKRFSTDIRKLEDAKRNATLEVRRSMYTGQPIQPVNVPVPNYSDYNQGRYPVEEINDAVRFLLKSTQ</sequence>
<dbReference type="KEGG" id="vg:14006830"/>
<accession>E9NIH6</accession>
<dbReference type="RefSeq" id="YP_007003174.1">
    <property type="nucleotide sequence ID" value="NC_019485.1"/>
</dbReference>
<evidence type="ECO:0000313" key="2">
    <source>
        <dbReference type="Proteomes" id="UP000007263"/>
    </source>
</evidence>
<dbReference type="EMBL" id="HQ641380">
    <property type="protein sequence ID" value="ADU79202.1"/>
    <property type="molecule type" value="Genomic_DNA"/>
</dbReference>
<dbReference type="OrthoDB" id="3795at10239"/>
<keyword evidence="2" id="KW-1185">Reference proteome</keyword>